<dbReference type="InterPro" id="IPR019734">
    <property type="entry name" value="TPR_rpt"/>
</dbReference>
<dbReference type="SUPFAM" id="SSF48452">
    <property type="entry name" value="TPR-like"/>
    <property type="match status" value="2"/>
</dbReference>
<accession>A0A3M9MBQ4</accession>
<dbReference type="EMBL" id="RJJD01000023">
    <property type="protein sequence ID" value="RNI22018.1"/>
    <property type="molecule type" value="Genomic_DNA"/>
</dbReference>
<gene>
    <name evidence="2" type="ORF">EFB08_23075</name>
</gene>
<keyword evidence="3" id="KW-1185">Reference proteome</keyword>
<evidence type="ECO:0008006" key="4">
    <source>
        <dbReference type="Google" id="ProtNLM"/>
    </source>
</evidence>
<evidence type="ECO:0000313" key="3">
    <source>
        <dbReference type="Proteomes" id="UP000272117"/>
    </source>
</evidence>
<protein>
    <recommendedName>
        <fullName evidence="4">Tetratricopeptide repeat protein</fullName>
    </recommendedName>
</protein>
<dbReference type="PANTHER" id="PTHR45588">
    <property type="entry name" value="TPR DOMAIN-CONTAINING PROTEIN"/>
    <property type="match status" value="1"/>
</dbReference>
<organism evidence="2 3">
    <name type="scientific">Rufibacter latericius</name>
    <dbReference type="NCBI Taxonomy" id="2487040"/>
    <lineage>
        <taxon>Bacteria</taxon>
        <taxon>Pseudomonadati</taxon>
        <taxon>Bacteroidota</taxon>
        <taxon>Cytophagia</taxon>
        <taxon>Cytophagales</taxon>
        <taxon>Hymenobacteraceae</taxon>
        <taxon>Rufibacter</taxon>
    </lineage>
</organism>
<dbReference type="Proteomes" id="UP000272117">
    <property type="component" value="Unassembled WGS sequence"/>
</dbReference>
<keyword evidence="1" id="KW-0732">Signal</keyword>
<proteinExistence type="predicted"/>
<dbReference type="Pfam" id="PF13181">
    <property type="entry name" value="TPR_8"/>
    <property type="match status" value="1"/>
</dbReference>
<dbReference type="SMART" id="SM00028">
    <property type="entry name" value="TPR"/>
    <property type="match status" value="3"/>
</dbReference>
<reference evidence="2 3" key="1">
    <citation type="submission" date="2018-11" db="EMBL/GenBank/DDBJ databases">
        <title>Rufibacter latericius sp. nov., isolated from water in Baiyang Lake.</title>
        <authorList>
            <person name="Yang Y."/>
        </authorList>
    </citation>
    <scope>NUCLEOTIDE SEQUENCE [LARGE SCALE GENOMIC DNA]</scope>
    <source>
        <strain evidence="2 3">R-22-1c-1</strain>
    </source>
</reference>
<dbReference type="AlphaFoldDB" id="A0A3M9MBQ4"/>
<sequence>MEKANLRKAYGYVCLFLSIWLGSSSLSAAQDTSQIKFPNSGKHQAQQAFLEGVLLLHSFEYEDAAEAFREAQQQDPTFALAYWGEAMTYNHTIWGGPSENSKAVACLKKLGPNAADRLAKAPTEREKGLMRAVEALFMEKGEKKARDRAYLNQMRQLYKHHPSDLEIAAFTSLAYMGVSNPDSAAVLAKQVLDKEPYHPGALHYFIHCHDNAAQAHLALEAAERYPKAAPYAQHALHMPSHIFAALGQWDGVVASNEVSMAAAEDRRKRKNLGVEDRGYHSIWWLEHGYLQQGRYKEALALVEEVEKNAAQSPDKFIRNNLIYMRAHYIIETRDWENELLNRSMKIDDLPLEHQTIALFTDGYAAIQRGDLATARKALTSINAALGKPTNVGNAQEQHSHAMGCAPSAPVAYSIATVLQKELEAMVWFKEGNKAEAEKSLQEAIRNESLRGAFVMPIFIKPAQELRGELLLQMKRPAEAKQAFQAALMLAPNRVLSLEGLALAAQQNGDQKLYASTQATLKSIKKNTEKN</sequence>
<dbReference type="InterPro" id="IPR011990">
    <property type="entry name" value="TPR-like_helical_dom_sf"/>
</dbReference>
<dbReference type="Gene3D" id="1.25.40.10">
    <property type="entry name" value="Tetratricopeptide repeat domain"/>
    <property type="match status" value="2"/>
</dbReference>
<dbReference type="RefSeq" id="WP_123129342.1">
    <property type="nucleotide sequence ID" value="NZ_RJJD01000023.1"/>
</dbReference>
<evidence type="ECO:0000256" key="1">
    <source>
        <dbReference type="SAM" id="SignalP"/>
    </source>
</evidence>
<feature type="chain" id="PRO_5018172674" description="Tetratricopeptide repeat protein" evidence="1">
    <location>
        <begin position="30"/>
        <end position="530"/>
    </location>
</feature>
<feature type="signal peptide" evidence="1">
    <location>
        <begin position="1"/>
        <end position="29"/>
    </location>
</feature>
<dbReference type="PANTHER" id="PTHR45588:SF1">
    <property type="entry name" value="WW DOMAIN-CONTAINING PROTEIN"/>
    <property type="match status" value="1"/>
</dbReference>
<dbReference type="OrthoDB" id="9778494at2"/>
<name>A0A3M9MBQ4_9BACT</name>
<comment type="caution">
    <text evidence="2">The sequence shown here is derived from an EMBL/GenBank/DDBJ whole genome shotgun (WGS) entry which is preliminary data.</text>
</comment>
<evidence type="ECO:0000313" key="2">
    <source>
        <dbReference type="EMBL" id="RNI22018.1"/>
    </source>
</evidence>